<protein>
    <submittedName>
        <fullName evidence="2">Uncharacterized protein</fullName>
    </submittedName>
</protein>
<comment type="caution">
    <text evidence="2">The sequence shown here is derived from an EMBL/GenBank/DDBJ whole genome shotgun (WGS) entry which is preliminary data.</text>
</comment>
<keyword evidence="1" id="KW-0472">Membrane</keyword>
<accession>A0A1Q5U5A2</accession>
<reference evidence="2 3" key="1">
    <citation type="submission" date="2016-10" db="EMBL/GenBank/DDBJ databases">
        <title>Genome sequence of the ascomycete fungus Penicillium subrubescens.</title>
        <authorList>
            <person name="De Vries R.P."/>
            <person name="Peng M."/>
            <person name="Dilokpimol A."/>
            <person name="Hilden K."/>
            <person name="Makela M.R."/>
            <person name="Grigoriev I."/>
            <person name="Riley R."/>
            <person name="Granchi Z."/>
        </authorList>
    </citation>
    <scope>NUCLEOTIDE SEQUENCE [LARGE SCALE GENOMIC DNA]</scope>
    <source>
        <strain evidence="2 3">CBS 132785</strain>
    </source>
</reference>
<evidence type="ECO:0000313" key="3">
    <source>
        <dbReference type="Proteomes" id="UP000186955"/>
    </source>
</evidence>
<organism evidence="2 3">
    <name type="scientific">Penicillium subrubescens</name>
    <dbReference type="NCBI Taxonomy" id="1316194"/>
    <lineage>
        <taxon>Eukaryota</taxon>
        <taxon>Fungi</taxon>
        <taxon>Dikarya</taxon>
        <taxon>Ascomycota</taxon>
        <taxon>Pezizomycotina</taxon>
        <taxon>Eurotiomycetes</taxon>
        <taxon>Eurotiomycetidae</taxon>
        <taxon>Eurotiales</taxon>
        <taxon>Aspergillaceae</taxon>
        <taxon>Penicillium</taxon>
    </lineage>
</organism>
<keyword evidence="3" id="KW-1185">Reference proteome</keyword>
<dbReference type="AlphaFoldDB" id="A0A1Q5U5A2"/>
<proteinExistence type="predicted"/>
<dbReference type="EMBL" id="MNBE01000579">
    <property type="protein sequence ID" value="OKP07666.1"/>
    <property type="molecule type" value="Genomic_DNA"/>
</dbReference>
<evidence type="ECO:0000256" key="1">
    <source>
        <dbReference type="SAM" id="Phobius"/>
    </source>
</evidence>
<keyword evidence="1" id="KW-0812">Transmembrane</keyword>
<feature type="transmembrane region" description="Helical" evidence="1">
    <location>
        <begin position="12"/>
        <end position="33"/>
    </location>
</feature>
<gene>
    <name evidence="2" type="ORF">PENSUB_5781</name>
</gene>
<evidence type="ECO:0000313" key="2">
    <source>
        <dbReference type="EMBL" id="OKP07666.1"/>
    </source>
</evidence>
<dbReference type="Proteomes" id="UP000186955">
    <property type="component" value="Unassembled WGS sequence"/>
</dbReference>
<name>A0A1Q5U5A2_9EURO</name>
<sequence length="63" mass="6707">MASTVSDENYNAGTGVLATAWALTAAAIVVLSLRVVAKFRISKFNVDDVVMILAFVRSTCSLQ</sequence>
<keyword evidence="1" id="KW-1133">Transmembrane helix</keyword>